<feature type="region of interest" description="Disordered" evidence="2">
    <location>
        <begin position="270"/>
        <end position="341"/>
    </location>
</feature>
<dbReference type="Pfam" id="PF09794">
    <property type="entry name" value="Avl9"/>
    <property type="match status" value="1"/>
</dbReference>
<keyword evidence="5" id="KW-1185">Reference proteome</keyword>
<evidence type="ECO:0000256" key="1">
    <source>
        <dbReference type="ARBA" id="ARBA00038178"/>
    </source>
</evidence>
<evidence type="ECO:0000259" key="3">
    <source>
        <dbReference type="PROSITE" id="PS50211"/>
    </source>
</evidence>
<dbReference type="Proteomes" id="UP001209878">
    <property type="component" value="Unassembled WGS sequence"/>
</dbReference>
<feature type="domain" description="UDENN" evidence="3">
    <location>
        <begin position="12"/>
        <end position="397"/>
    </location>
</feature>
<evidence type="ECO:0000256" key="2">
    <source>
        <dbReference type="SAM" id="MobiDB-lite"/>
    </source>
</evidence>
<protein>
    <recommendedName>
        <fullName evidence="3">UDENN domain-containing protein</fullName>
    </recommendedName>
</protein>
<reference evidence="4" key="1">
    <citation type="journal article" date="2023" name="Mol. Biol. Evol.">
        <title>Third-Generation Sequencing Reveals the Adaptive Role of the Epigenome in Three Deep-Sea Polychaetes.</title>
        <authorList>
            <person name="Perez M."/>
            <person name="Aroh O."/>
            <person name="Sun Y."/>
            <person name="Lan Y."/>
            <person name="Juniper S.K."/>
            <person name="Young C.R."/>
            <person name="Angers B."/>
            <person name="Qian P.Y."/>
        </authorList>
    </citation>
    <scope>NUCLEOTIDE SEQUENCE</scope>
    <source>
        <strain evidence="4">R07B-5</strain>
    </source>
</reference>
<comment type="similarity">
    <text evidence="1">Belongs to the AVL9 family.</text>
</comment>
<comment type="caution">
    <text evidence="4">The sequence shown here is derived from an EMBL/GenBank/DDBJ whole genome shotgun (WGS) entry which is preliminary data.</text>
</comment>
<dbReference type="InterPro" id="IPR051731">
    <property type="entry name" value="DENND11/AVL9_GEFs"/>
</dbReference>
<evidence type="ECO:0000313" key="4">
    <source>
        <dbReference type="EMBL" id="KAK2173894.1"/>
    </source>
</evidence>
<dbReference type="InterPro" id="IPR018307">
    <property type="entry name" value="ABL9/DENND6_dom"/>
</dbReference>
<name>A0AAD9KMK8_RIDPI</name>
<dbReference type="EMBL" id="JAODUO010000844">
    <property type="protein sequence ID" value="KAK2173894.1"/>
    <property type="molecule type" value="Genomic_DNA"/>
</dbReference>
<feature type="compositionally biased region" description="Basic and acidic residues" evidence="2">
    <location>
        <begin position="270"/>
        <end position="286"/>
    </location>
</feature>
<dbReference type="PANTHER" id="PTHR31017:SF1">
    <property type="entry name" value="LATE SECRETORY PATHWAY PROTEIN AVL9 HOMOLOG"/>
    <property type="match status" value="1"/>
</dbReference>
<dbReference type="PROSITE" id="PS50211">
    <property type="entry name" value="DENN"/>
    <property type="match status" value="1"/>
</dbReference>
<feature type="compositionally biased region" description="Basic and acidic residues" evidence="2">
    <location>
        <begin position="305"/>
        <end position="321"/>
    </location>
</feature>
<proteinExistence type="inferred from homology"/>
<gene>
    <name evidence="4" type="ORF">NP493_846g01025</name>
</gene>
<accession>A0AAD9KMK8</accession>
<dbReference type="AlphaFoldDB" id="A0AAD9KMK8"/>
<feature type="region of interest" description="Disordered" evidence="2">
    <location>
        <begin position="434"/>
        <end position="522"/>
    </location>
</feature>
<dbReference type="GO" id="GO:0005737">
    <property type="term" value="C:cytoplasm"/>
    <property type="evidence" value="ECO:0007669"/>
    <property type="project" value="TreeGrafter"/>
</dbReference>
<feature type="compositionally biased region" description="Basic and acidic residues" evidence="2">
    <location>
        <begin position="330"/>
        <end position="341"/>
    </location>
</feature>
<dbReference type="InterPro" id="IPR037516">
    <property type="entry name" value="Tripartite_DENN"/>
</dbReference>
<sequence length="821" mass="90622">MSEKGDTVGPILHVIVVGFHHKKGCQVEYSYPPLIPGNTVDSGKVPPEWKHLASLALPDGAHNFLSDTVYFHVPSRTEKDSTVYGVSCYRQIDSKDLVNREADVTRNTVQKSVCVLSTLPLYGLIQAKLELITHAYFEEKDFRQVSLLEATYNTLNSSLSPKLLQSSQVFLGLSCREAVHLFRHKIVMLFKLILLERKVLFFSSPVKDICVTIVSLLSLFPGMLENGLKESACVSSRKRLSSNLTPLSIGSDDEGYLEVCYTDTKLPIRDDGEYTKSPNRDIRETKSSGSDTGDTKLLNYDTGENDTKNTKPVNRDAKTDATTEVNPVKHNTDENNKHNRDTVHQLDTAATPSGVDGNVDQVITQQVQRSRNLSDPLERVLMPAGKVQRRTMSEGGLPDFGITTPQMEELLEHDECFSWDGADVLHLEIVDDEPVESTDNVSNKQRDSHPIALNVNTSNNSIGLRREDISPSADIPGVHSPKRLLSIPESDTGLVSRTQRDADEENPGDHEGNASDGSAGSSHVITGRAAAIRNKLSLAVHSRSHDANVVELDDLSPPSPVSLDSDGQGFPLAIFTKGVVCHPYLALQYCDLLDDINVRGFLVGATNILFRQKRHLVDTIVELSPLKIDVKDFDLQRQLTLSTADLRFADYLVQQVMDEQGNIRTDDTGWIGGDQWIRLQFHLYLLSLLATVQSGDEKLIEDFNGSFVATWKTTHNYKVWRSSSHPGMNQVSPGHMFQGQLCMADMKLKLSQTMQSTERGKKINAAVSQTGKAVMQTGRAVGGAITSAKSAVSSWLTGFGRNWNQQEADPKQDTVTNPSSS</sequence>
<organism evidence="4 5">
    <name type="scientific">Ridgeia piscesae</name>
    <name type="common">Tubeworm</name>
    <dbReference type="NCBI Taxonomy" id="27915"/>
    <lineage>
        <taxon>Eukaryota</taxon>
        <taxon>Metazoa</taxon>
        <taxon>Spiralia</taxon>
        <taxon>Lophotrochozoa</taxon>
        <taxon>Annelida</taxon>
        <taxon>Polychaeta</taxon>
        <taxon>Sedentaria</taxon>
        <taxon>Canalipalpata</taxon>
        <taxon>Sabellida</taxon>
        <taxon>Siboglinidae</taxon>
        <taxon>Ridgeia</taxon>
    </lineage>
</organism>
<dbReference type="PANTHER" id="PTHR31017">
    <property type="entry name" value="LATE SECRETORY PATHWAY PROTEIN AVL9-RELATED"/>
    <property type="match status" value="1"/>
</dbReference>
<evidence type="ECO:0000313" key="5">
    <source>
        <dbReference type="Proteomes" id="UP001209878"/>
    </source>
</evidence>